<keyword evidence="3" id="KW-1185">Reference proteome</keyword>
<organism evidence="2 3">
    <name type="scientific">Cyanidium caldarium</name>
    <name type="common">Red alga</name>
    <dbReference type="NCBI Taxonomy" id="2771"/>
    <lineage>
        <taxon>Eukaryota</taxon>
        <taxon>Rhodophyta</taxon>
        <taxon>Bangiophyceae</taxon>
        <taxon>Cyanidiales</taxon>
        <taxon>Cyanidiaceae</taxon>
        <taxon>Cyanidium</taxon>
    </lineage>
</organism>
<dbReference type="Gene3D" id="3.40.50.300">
    <property type="entry name" value="P-loop containing nucleotide triphosphate hydrolases"/>
    <property type="match status" value="1"/>
</dbReference>
<dbReference type="GO" id="GO:0005524">
    <property type="term" value="F:ATP binding"/>
    <property type="evidence" value="ECO:0007669"/>
    <property type="project" value="InterPro"/>
</dbReference>
<reference evidence="2 3" key="1">
    <citation type="submission" date="2022-07" db="EMBL/GenBank/DDBJ databases">
        <title>Genome-wide signatures of adaptation to extreme environments.</title>
        <authorList>
            <person name="Cho C.H."/>
            <person name="Yoon H.S."/>
        </authorList>
    </citation>
    <scope>NUCLEOTIDE SEQUENCE [LARGE SCALE GENOMIC DNA]</scope>
    <source>
        <strain evidence="2 3">DBV 063 E5</strain>
    </source>
</reference>
<dbReference type="SMART" id="SM00382">
    <property type="entry name" value="AAA"/>
    <property type="match status" value="1"/>
</dbReference>
<accession>A0AAV9J050</accession>
<dbReference type="InterPro" id="IPR027417">
    <property type="entry name" value="P-loop_NTPase"/>
</dbReference>
<proteinExistence type="predicted"/>
<name>A0AAV9J050_CYACA</name>
<dbReference type="SUPFAM" id="SSF52540">
    <property type="entry name" value="P-loop containing nucleoside triphosphate hydrolases"/>
    <property type="match status" value="1"/>
</dbReference>
<dbReference type="AlphaFoldDB" id="A0AAV9J050"/>
<dbReference type="PANTHER" id="PTHR23077">
    <property type="entry name" value="AAA-FAMILY ATPASE"/>
    <property type="match status" value="1"/>
</dbReference>
<dbReference type="InterPro" id="IPR050168">
    <property type="entry name" value="AAA_ATPase_domain"/>
</dbReference>
<dbReference type="InterPro" id="IPR003959">
    <property type="entry name" value="ATPase_AAA_core"/>
</dbReference>
<dbReference type="EMBL" id="JANCYW010000015">
    <property type="protein sequence ID" value="KAK4537937.1"/>
    <property type="molecule type" value="Genomic_DNA"/>
</dbReference>
<comment type="caution">
    <text evidence="2">The sequence shown here is derived from an EMBL/GenBank/DDBJ whole genome shotgun (WGS) entry which is preliminary data.</text>
</comment>
<evidence type="ECO:0000313" key="2">
    <source>
        <dbReference type="EMBL" id="KAK4537937.1"/>
    </source>
</evidence>
<sequence>MQSLRQRIAEAVHANASVLLIGGDVYGVQRRRLAVASVRESGREVVALRSDAVWEGGAAAVYAAADRARRCSGILQCLEWQRLAAVADANDSDAPAAETPWTLRGIEAALERCMAVVPVVMTSRHAPIALRHALDEVLRLPETTAMPPSPGASSGDVSWYWDGAGHLQTLRRLLLPSTAEQRTLRRLAAAPLRSVLVHGPPGSGKTALTTALSALAGDAAVFIPVPRSTLYAPYLGESERRLRDHFRAAHRSDGRVTVLVFDDVDLLFLQGRGLQAGDGGALDTDNDRYASRLLGTFLSELDGMVTADAVDETAKEDGDVGACRVLMTATRVDALDAALLRPGRCDAVLALDGRVPTDDLPVQWLRSMLPDTLWDEKSAVWAGDGDLSMAQVVQRLRRQALQRVEGKGNRVQGAST</sequence>
<dbReference type="GO" id="GO:0016887">
    <property type="term" value="F:ATP hydrolysis activity"/>
    <property type="evidence" value="ECO:0007669"/>
    <property type="project" value="InterPro"/>
</dbReference>
<feature type="domain" description="AAA+ ATPase" evidence="1">
    <location>
        <begin position="191"/>
        <end position="354"/>
    </location>
</feature>
<evidence type="ECO:0000259" key="1">
    <source>
        <dbReference type="SMART" id="SM00382"/>
    </source>
</evidence>
<evidence type="ECO:0000313" key="3">
    <source>
        <dbReference type="Proteomes" id="UP001301350"/>
    </source>
</evidence>
<dbReference type="Proteomes" id="UP001301350">
    <property type="component" value="Unassembled WGS sequence"/>
</dbReference>
<dbReference type="InterPro" id="IPR003593">
    <property type="entry name" value="AAA+_ATPase"/>
</dbReference>
<gene>
    <name evidence="2" type="ORF">CDCA_CDCA15G3962</name>
</gene>
<dbReference type="Pfam" id="PF00004">
    <property type="entry name" value="AAA"/>
    <property type="match status" value="1"/>
</dbReference>
<dbReference type="PANTHER" id="PTHR23077:SF117">
    <property type="entry name" value="AAA+ ATPASE DOMAIN-CONTAINING PROTEIN"/>
    <property type="match status" value="1"/>
</dbReference>
<protein>
    <recommendedName>
        <fullName evidence="1">AAA+ ATPase domain-containing protein</fullName>
    </recommendedName>
</protein>